<name>A0ABU8J1E6_9BURK</name>
<dbReference type="RefSeq" id="WP_336601218.1">
    <property type="nucleotide sequence ID" value="NZ_JACFYJ010000075.1"/>
</dbReference>
<sequence>MKQATSHARTRDGHKLHTNAPTDTVQQQKDNAEKRKHSATENALDSTQDKNPVPAGTRR</sequence>
<protein>
    <submittedName>
        <fullName evidence="2">Uncharacterized protein</fullName>
    </submittedName>
</protein>
<dbReference type="Proteomes" id="UP001386437">
    <property type="component" value="Unassembled WGS sequence"/>
</dbReference>
<organism evidence="2 3">
    <name type="scientific">Paraburkholderia bengalensis</name>
    <dbReference type="NCBI Taxonomy" id="2747562"/>
    <lineage>
        <taxon>Bacteria</taxon>
        <taxon>Pseudomonadati</taxon>
        <taxon>Pseudomonadota</taxon>
        <taxon>Betaproteobacteria</taxon>
        <taxon>Burkholderiales</taxon>
        <taxon>Burkholderiaceae</taxon>
        <taxon>Paraburkholderia</taxon>
    </lineage>
</organism>
<comment type="caution">
    <text evidence="2">The sequence shown here is derived from an EMBL/GenBank/DDBJ whole genome shotgun (WGS) entry which is preliminary data.</text>
</comment>
<feature type="compositionally biased region" description="Polar residues" evidence="1">
    <location>
        <begin position="40"/>
        <end position="50"/>
    </location>
</feature>
<feature type="compositionally biased region" description="Polar residues" evidence="1">
    <location>
        <begin position="19"/>
        <end position="29"/>
    </location>
</feature>
<evidence type="ECO:0000313" key="3">
    <source>
        <dbReference type="Proteomes" id="UP001386437"/>
    </source>
</evidence>
<proteinExistence type="predicted"/>
<feature type="region of interest" description="Disordered" evidence="1">
    <location>
        <begin position="1"/>
        <end position="59"/>
    </location>
</feature>
<accession>A0ABU8J1E6</accession>
<gene>
    <name evidence="2" type="ORF">H3V53_31380</name>
</gene>
<dbReference type="EMBL" id="JACFYJ010000075">
    <property type="protein sequence ID" value="MEI6001499.1"/>
    <property type="molecule type" value="Genomic_DNA"/>
</dbReference>
<evidence type="ECO:0000256" key="1">
    <source>
        <dbReference type="SAM" id="MobiDB-lite"/>
    </source>
</evidence>
<keyword evidence="3" id="KW-1185">Reference proteome</keyword>
<reference evidence="2 3" key="1">
    <citation type="journal article" date="2022" name="Arch. Microbiol.">
        <title>Paraburkholderia bengalensis sp. nov. isolated from roots of Oryza sativa, IR64.</title>
        <authorList>
            <person name="Nag P."/>
            <person name="Mondal N."/>
            <person name="Sarkar J."/>
            <person name="Das S."/>
        </authorList>
    </citation>
    <scope>NUCLEOTIDE SEQUENCE [LARGE SCALE GENOMIC DNA]</scope>
    <source>
        <strain evidence="2 3">IR64_4_BI</strain>
    </source>
</reference>
<evidence type="ECO:0000313" key="2">
    <source>
        <dbReference type="EMBL" id="MEI6001499.1"/>
    </source>
</evidence>